<proteinExistence type="predicted"/>
<sequence>MRFLKIKVMKKIQLNKTHFFLLIGQTVKNCPIQQNNLGFSTKIFKHNNFCRFPPFIVGFHPHTFFESMI</sequence>
<accession>A0A161T9T0</accession>
<organism evidence="1 2">
    <name type="scientific">Bacillus cereus</name>
    <dbReference type="NCBI Taxonomy" id="1396"/>
    <lineage>
        <taxon>Bacteria</taxon>
        <taxon>Bacillati</taxon>
        <taxon>Bacillota</taxon>
        <taxon>Bacilli</taxon>
        <taxon>Bacillales</taxon>
        <taxon>Bacillaceae</taxon>
        <taxon>Bacillus</taxon>
        <taxon>Bacillus cereus group</taxon>
    </lineage>
</organism>
<dbReference type="AlphaFoldDB" id="A0A161T9T0"/>
<evidence type="ECO:0000313" key="2">
    <source>
        <dbReference type="Proteomes" id="UP000076501"/>
    </source>
</evidence>
<reference evidence="1 2" key="1">
    <citation type="submission" date="2015-09" db="EMBL/GenBank/DDBJ databases">
        <title>Bacillus cereus food isolates.</title>
        <authorList>
            <person name="Boekhorst J."/>
        </authorList>
    </citation>
    <scope>NUCLEOTIDE SEQUENCE [LARGE SCALE GENOMIC DNA]</scope>
    <source>
        <strain evidence="1 2">B4082</strain>
    </source>
</reference>
<name>A0A161T9T0_BACCE</name>
<dbReference type="EMBL" id="LJKA01000033">
    <property type="protein sequence ID" value="KZD36994.1"/>
    <property type="molecule type" value="Genomic_DNA"/>
</dbReference>
<comment type="caution">
    <text evidence="1">The sequence shown here is derived from an EMBL/GenBank/DDBJ whole genome shotgun (WGS) entry which is preliminary data.</text>
</comment>
<protein>
    <submittedName>
        <fullName evidence="1">Uncharacterized protein</fullName>
    </submittedName>
</protein>
<gene>
    <name evidence="1" type="ORF">B4082_2195</name>
</gene>
<evidence type="ECO:0000313" key="1">
    <source>
        <dbReference type="EMBL" id="KZD36994.1"/>
    </source>
</evidence>
<dbReference type="Proteomes" id="UP000076501">
    <property type="component" value="Unassembled WGS sequence"/>
</dbReference>